<proteinExistence type="predicted"/>
<evidence type="ECO:0000313" key="1">
    <source>
        <dbReference type="EMBL" id="OTF86178.1"/>
    </source>
</evidence>
<name>A0A251RNV2_HELAN</name>
<organism evidence="1 2">
    <name type="scientific">Helianthus annuus</name>
    <name type="common">Common sunflower</name>
    <dbReference type="NCBI Taxonomy" id="4232"/>
    <lineage>
        <taxon>Eukaryota</taxon>
        <taxon>Viridiplantae</taxon>
        <taxon>Streptophyta</taxon>
        <taxon>Embryophyta</taxon>
        <taxon>Tracheophyta</taxon>
        <taxon>Spermatophyta</taxon>
        <taxon>Magnoliopsida</taxon>
        <taxon>eudicotyledons</taxon>
        <taxon>Gunneridae</taxon>
        <taxon>Pentapetalae</taxon>
        <taxon>asterids</taxon>
        <taxon>campanulids</taxon>
        <taxon>Asterales</taxon>
        <taxon>Asteraceae</taxon>
        <taxon>Asteroideae</taxon>
        <taxon>Heliantheae alliance</taxon>
        <taxon>Heliantheae</taxon>
        <taxon>Helianthus</taxon>
    </lineage>
</organism>
<accession>A0A251RNV2</accession>
<keyword evidence="2" id="KW-1185">Reference proteome</keyword>
<dbReference type="EMBL" id="CM007906">
    <property type="protein sequence ID" value="OTF86178.1"/>
    <property type="molecule type" value="Genomic_DNA"/>
</dbReference>
<dbReference type="InParanoid" id="A0A251RNV2"/>
<evidence type="ECO:0008006" key="3">
    <source>
        <dbReference type="Google" id="ProtNLM"/>
    </source>
</evidence>
<sequence length="73" mass="8553">MVLTRRIKTMMDGSSFLVAICWTTFILKVDIEKAYDNISLEYIDLVLSQMGFPGLWRTWVRSICVTPKFLKDF</sequence>
<reference evidence="2" key="1">
    <citation type="journal article" date="2017" name="Nature">
        <title>The sunflower genome provides insights into oil metabolism, flowering and Asterid evolution.</title>
        <authorList>
            <person name="Badouin H."/>
            <person name="Gouzy J."/>
            <person name="Grassa C.J."/>
            <person name="Murat F."/>
            <person name="Staton S.E."/>
            <person name="Cottret L."/>
            <person name="Lelandais-Briere C."/>
            <person name="Owens G.L."/>
            <person name="Carrere S."/>
            <person name="Mayjonade B."/>
            <person name="Legrand L."/>
            <person name="Gill N."/>
            <person name="Kane N.C."/>
            <person name="Bowers J.E."/>
            <person name="Hubner S."/>
            <person name="Bellec A."/>
            <person name="Berard A."/>
            <person name="Berges H."/>
            <person name="Blanchet N."/>
            <person name="Boniface M.C."/>
            <person name="Brunel D."/>
            <person name="Catrice O."/>
            <person name="Chaidir N."/>
            <person name="Claudel C."/>
            <person name="Donnadieu C."/>
            <person name="Faraut T."/>
            <person name="Fievet G."/>
            <person name="Helmstetter N."/>
            <person name="King M."/>
            <person name="Knapp S.J."/>
            <person name="Lai Z."/>
            <person name="Le Paslier M.C."/>
            <person name="Lippi Y."/>
            <person name="Lorenzon L."/>
            <person name="Mandel J.R."/>
            <person name="Marage G."/>
            <person name="Marchand G."/>
            <person name="Marquand E."/>
            <person name="Bret-Mestries E."/>
            <person name="Morien E."/>
            <person name="Nambeesan S."/>
            <person name="Nguyen T."/>
            <person name="Pegot-Espagnet P."/>
            <person name="Pouilly N."/>
            <person name="Raftis F."/>
            <person name="Sallet E."/>
            <person name="Schiex T."/>
            <person name="Thomas J."/>
            <person name="Vandecasteele C."/>
            <person name="Vares D."/>
            <person name="Vear F."/>
            <person name="Vautrin S."/>
            <person name="Crespi M."/>
            <person name="Mangin B."/>
            <person name="Burke J.M."/>
            <person name="Salse J."/>
            <person name="Munos S."/>
            <person name="Vincourt P."/>
            <person name="Rieseberg L.H."/>
            <person name="Langlade N.B."/>
        </authorList>
    </citation>
    <scope>NUCLEOTIDE SEQUENCE [LARGE SCALE GENOMIC DNA]</scope>
    <source>
        <strain evidence="2">cv. SF193</strain>
    </source>
</reference>
<dbReference type="Proteomes" id="UP000215914">
    <property type="component" value="Chromosome 17"/>
</dbReference>
<gene>
    <name evidence="1" type="ORF">HannXRQ_Chr17g0547941</name>
</gene>
<dbReference type="AlphaFoldDB" id="A0A251RNV2"/>
<protein>
    <recommendedName>
        <fullName evidence="3">Reverse transcriptase domain-containing protein</fullName>
    </recommendedName>
</protein>
<evidence type="ECO:0000313" key="2">
    <source>
        <dbReference type="Proteomes" id="UP000215914"/>
    </source>
</evidence>